<dbReference type="STRING" id="1150626.PHAMO_30119"/>
<gene>
    <name evidence="1" type="ORF">PHAMO_30119</name>
</gene>
<name>H8FUC5_MAGML</name>
<dbReference type="EMBL" id="CAHP01000023">
    <property type="protein sequence ID" value="CCG41963.1"/>
    <property type="molecule type" value="Genomic_DNA"/>
</dbReference>
<keyword evidence="2" id="KW-1185">Reference proteome</keyword>
<proteinExistence type="predicted"/>
<dbReference type="AlphaFoldDB" id="H8FUC5"/>
<dbReference type="Proteomes" id="UP000004169">
    <property type="component" value="Unassembled WGS sequence"/>
</dbReference>
<accession>H8FUC5</accession>
<reference evidence="1 2" key="1">
    <citation type="journal article" date="2012" name="J. Bacteriol.">
        <title>Draft Genome Sequence of the Purple Photosynthetic Bacterium Phaeospirillum molischianum DSM120, a Particularly Versatile Bacterium.</title>
        <authorList>
            <person name="Duquesne K."/>
            <person name="Prima V."/>
            <person name="Ji B."/>
            <person name="Rouy Z."/>
            <person name="Medigue C."/>
            <person name="Talla E."/>
            <person name="Sturgis J.N."/>
        </authorList>
    </citation>
    <scope>NUCLEOTIDE SEQUENCE [LARGE SCALE GENOMIC DNA]</scope>
    <source>
        <strain evidence="2">DSM120</strain>
    </source>
</reference>
<evidence type="ECO:0000313" key="2">
    <source>
        <dbReference type="Proteomes" id="UP000004169"/>
    </source>
</evidence>
<comment type="caution">
    <text evidence="1">The sequence shown here is derived from an EMBL/GenBank/DDBJ whole genome shotgun (WGS) entry which is preliminary data.</text>
</comment>
<evidence type="ECO:0000313" key="1">
    <source>
        <dbReference type="EMBL" id="CCG41963.1"/>
    </source>
</evidence>
<protein>
    <submittedName>
        <fullName evidence="1">Uncharacterized protein</fullName>
    </submittedName>
</protein>
<organism evidence="1 2">
    <name type="scientific">Magnetospirillum molischianum DSM 120</name>
    <dbReference type="NCBI Taxonomy" id="1150626"/>
    <lineage>
        <taxon>Bacteria</taxon>
        <taxon>Pseudomonadati</taxon>
        <taxon>Pseudomonadota</taxon>
        <taxon>Alphaproteobacteria</taxon>
        <taxon>Rhodospirillales</taxon>
        <taxon>Rhodospirillaceae</taxon>
        <taxon>Magnetospirillum</taxon>
    </lineage>
</organism>
<sequence>MTDMAPWIADLIASVETALTAQQLDPSDVAYVTKRRIAYELRWPVRRQMEAHLDAANGSDATIETMKAEFAEIKAHPFFAKP</sequence>